<feature type="compositionally biased region" description="Basic and acidic residues" evidence="1">
    <location>
        <begin position="1"/>
        <end position="13"/>
    </location>
</feature>
<dbReference type="EMBL" id="ML994620">
    <property type="protein sequence ID" value="KAF2189745.1"/>
    <property type="molecule type" value="Genomic_DNA"/>
</dbReference>
<feature type="compositionally biased region" description="Pro residues" evidence="1">
    <location>
        <begin position="134"/>
        <end position="148"/>
    </location>
</feature>
<feature type="compositionally biased region" description="Polar residues" evidence="1">
    <location>
        <begin position="15"/>
        <end position="24"/>
    </location>
</feature>
<feature type="region of interest" description="Disordered" evidence="1">
    <location>
        <begin position="1"/>
        <end position="110"/>
    </location>
</feature>
<dbReference type="AlphaFoldDB" id="A0A6A6EFA9"/>
<reference evidence="2" key="1">
    <citation type="journal article" date="2020" name="Stud. Mycol.">
        <title>101 Dothideomycetes genomes: a test case for predicting lifestyles and emergence of pathogens.</title>
        <authorList>
            <person name="Haridas S."/>
            <person name="Albert R."/>
            <person name="Binder M."/>
            <person name="Bloem J."/>
            <person name="Labutti K."/>
            <person name="Salamov A."/>
            <person name="Andreopoulos B."/>
            <person name="Baker S."/>
            <person name="Barry K."/>
            <person name="Bills G."/>
            <person name="Bluhm B."/>
            <person name="Cannon C."/>
            <person name="Castanera R."/>
            <person name="Culley D."/>
            <person name="Daum C."/>
            <person name="Ezra D."/>
            <person name="Gonzalez J."/>
            <person name="Henrissat B."/>
            <person name="Kuo A."/>
            <person name="Liang C."/>
            <person name="Lipzen A."/>
            <person name="Lutzoni F."/>
            <person name="Magnuson J."/>
            <person name="Mondo S."/>
            <person name="Nolan M."/>
            <person name="Ohm R."/>
            <person name="Pangilinan J."/>
            <person name="Park H.-J."/>
            <person name="Ramirez L."/>
            <person name="Alfaro M."/>
            <person name="Sun H."/>
            <person name="Tritt A."/>
            <person name="Yoshinaga Y."/>
            <person name="Zwiers L.-H."/>
            <person name="Turgeon B."/>
            <person name="Goodwin S."/>
            <person name="Spatafora J."/>
            <person name="Crous P."/>
            <person name="Grigoriev I."/>
        </authorList>
    </citation>
    <scope>NUCLEOTIDE SEQUENCE</scope>
    <source>
        <strain evidence="2">CBS 207.26</strain>
    </source>
</reference>
<accession>A0A6A6EFA9</accession>
<protein>
    <recommendedName>
        <fullName evidence="4">C2H2-type domain-containing protein</fullName>
    </recommendedName>
</protein>
<proteinExistence type="predicted"/>
<sequence>MSNWEFPHERRLDPNFTQHGNMLPSSRDYPVGGGHPRSQYGRPAQVASQQPSSSLVRGSNGSAHRWASRRSRNGAATKESDSEFNYELPHFQPQYAPGSSPLDRVREQAAPEQWLRADVTNSAQHQNLHHHNPRSPPHPPHPPRPHPPAAAAALSPPPSPQPPPPSGSHDQRSFPSDSAGDLLSLLSGVVPGPWSQFNQRLHSQPFQPVPAARYGPESTSETEGGYTSPNDIPSDMCWTTSESSFDPELGKSILTVWAENDNAGSSNEQISLDTMHADRSPIRSICPGDLDDFQLIGDPPASSIDTATGHIATVATQNLRAEFTKNYGKGNYGRHMRTQHGGQDGGPLIFYCEAGCSDKAFKRKDARLKHYRKHHSGS</sequence>
<keyword evidence="3" id="KW-1185">Reference proteome</keyword>
<feature type="compositionally biased region" description="Polar residues" evidence="1">
    <location>
        <begin position="217"/>
        <end position="231"/>
    </location>
</feature>
<evidence type="ECO:0000256" key="1">
    <source>
        <dbReference type="SAM" id="MobiDB-lite"/>
    </source>
</evidence>
<evidence type="ECO:0000313" key="2">
    <source>
        <dbReference type="EMBL" id="KAF2189745.1"/>
    </source>
</evidence>
<name>A0A6A6EFA9_9PEZI</name>
<feature type="compositionally biased region" description="Pro residues" evidence="1">
    <location>
        <begin position="155"/>
        <end position="166"/>
    </location>
</feature>
<feature type="region of interest" description="Disordered" evidence="1">
    <location>
        <begin position="207"/>
        <end position="231"/>
    </location>
</feature>
<gene>
    <name evidence="2" type="ORF">K469DRAFT_683143</name>
</gene>
<evidence type="ECO:0008006" key="4">
    <source>
        <dbReference type="Google" id="ProtNLM"/>
    </source>
</evidence>
<dbReference type="Proteomes" id="UP000800200">
    <property type="component" value="Unassembled WGS sequence"/>
</dbReference>
<evidence type="ECO:0000313" key="3">
    <source>
        <dbReference type="Proteomes" id="UP000800200"/>
    </source>
</evidence>
<organism evidence="2 3">
    <name type="scientific">Zopfia rhizophila CBS 207.26</name>
    <dbReference type="NCBI Taxonomy" id="1314779"/>
    <lineage>
        <taxon>Eukaryota</taxon>
        <taxon>Fungi</taxon>
        <taxon>Dikarya</taxon>
        <taxon>Ascomycota</taxon>
        <taxon>Pezizomycotina</taxon>
        <taxon>Dothideomycetes</taxon>
        <taxon>Dothideomycetes incertae sedis</taxon>
        <taxon>Zopfiaceae</taxon>
        <taxon>Zopfia</taxon>
    </lineage>
</organism>
<feature type="compositionally biased region" description="Low complexity" evidence="1">
    <location>
        <begin position="43"/>
        <end position="54"/>
    </location>
</feature>
<feature type="region of interest" description="Disordered" evidence="1">
    <location>
        <begin position="123"/>
        <end position="180"/>
    </location>
</feature>
<dbReference type="OrthoDB" id="3800855at2759"/>